<reference evidence="1 2" key="1">
    <citation type="submission" date="2019-03" db="EMBL/GenBank/DDBJ databases">
        <title>Deep-cultivation of Planctomycetes and their phenomic and genomic characterization uncovers novel biology.</title>
        <authorList>
            <person name="Wiegand S."/>
            <person name="Jogler M."/>
            <person name="Boedeker C."/>
            <person name="Pinto D."/>
            <person name="Vollmers J."/>
            <person name="Rivas-Marin E."/>
            <person name="Kohn T."/>
            <person name="Peeters S.H."/>
            <person name="Heuer A."/>
            <person name="Rast P."/>
            <person name="Oberbeckmann S."/>
            <person name="Bunk B."/>
            <person name="Jeske O."/>
            <person name="Meyerdierks A."/>
            <person name="Storesund J.E."/>
            <person name="Kallscheuer N."/>
            <person name="Luecker S."/>
            <person name="Lage O.M."/>
            <person name="Pohl T."/>
            <person name="Merkel B.J."/>
            <person name="Hornburger P."/>
            <person name="Mueller R.-W."/>
            <person name="Bruemmer F."/>
            <person name="Labrenz M."/>
            <person name="Spormann A.M."/>
            <person name="Op den Camp H."/>
            <person name="Overmann J."/>
            <person name="Amann R."/>
            <person name="Jetten M.S.M."/>
            <person name="Mascher T."/>
            <person name="Medema M.H."/>
            <person name="Devos D.P."/>
            <person name="Kaster A.-K."/>
            <person name="Ovreas L."/>
            <person name="Rohde M."/>
            <person name="Galperin M.Y."/>
            <person name="Jogler C."/>
        </authorList>
    </citation>
    <scope>NUCLEOTIDE SEQUENCE [LARGE SCALE GENOMIC DNA]</scope>
    <source>
        <strain evidence="1 2">V202</strain>
    </source>
</reference>
<keyword evidence="2" id="KW-1185">Reference proteome</keyword>
<accession>A0A517WWJ4</accession>
<dbReference type="AlphaFoldDB" id="A0A517WWJ4"/>
<dbReference type="EMBL" id="CP037422">
    <property type="protein sequence ID" value="QDU09645.1"/>
    <property type="molecule type" value="Genomic_DNA"/>
</dbReference>
<protein>
    <submittedName>
        <fullName evidence="1">Uncharacterized protein</fullName>
    </submittedName>
</protein>
<name>A0A517WWJ4_9PLAN</name>
<evidence type="ECO:0000313" key="2">
    <source>
        <dbReference type="Proteomes" id="UP000318384"/>
    </source>
</evidence>
<dbReference type="Proteomes" id="UP000318384">
    <property type="component" value="Chromosome"/>
</dbReference>
<evidence type="ECO:0000313" key="1">
    <source>
        <dbReference type="EMBL" id="QDU09645.1"/>
    </source>
</evidence>
<organism evidence="1 2">
    <name type="scientific">Gimesia aquarii</name>
    <dbReference type="NCBI Taxonomy" id="2527964"/>
    <lineage>
        <taxon>Bacteria</taxon>
        <taxon>Pseudomonadati</taxon>
        <taxon>Planctomycetota</taxon>
        <taxon>Planctomycetia</taxon>
        <taxon>Planctomycetales</taxon>
        <taxon>Planctomycetaceae</taxon>
        <taxon>Gimesia</taxon>
    </lineage>
</organism>
<proteinExistence type="predicted"/>
<gene>
    <name evidence="1" type="ORF">V202x_30210</name>
</gene>
<sequence length="302" mass="34244">MTRFDPIPPSIWSEGILQIPPRVVCDYRCELDALGRYENASGQSPKNLIGGIDEQATHDHFTWRFGASCVRTEYLMLDPRGLLAPVSTDILKCFSEGRIAVLDIPCGTGPGILGFLGLVAELRVRGCLPKQPLEVVITAGDISESARQLYDSMLNKAKPWLKHEGVRVKWKTYSWDAGDEPSTAELVDNWFSESPNFEEHVVLTAAFSGEAANNFETFERSFNHVASRLYNKCGTIIWVEPKMNDANKLLSKLTNMFKSIFPKWFGIEPELEDKYKWQHPFREDQLNGSLVVLRHKRLEDHS</sequence>